<evidence type="ECO:0000313" key="4">
    <source>
        <dbReference type="Proteomes" id="UP001642540"/>
    </source>
</evidence>
<gene>
    <name evidence="3" type="ORF">ODALV1_LOCUS26664</name>
</gene>
<keyword evidence="1" id="KW-1133">Transmembrane helix</keyword>
<dbReference type="InterPro" id="IPR036645">
    <property type="entry name" value="Elafin-like_sf"/>
</dbReference>
<proteinExistence type="predicted"/>
<organism evidence="3 4">
    <name type="scientific">Orchesella dallaii</name>
    <dbReference type="NCBI Taxonomy" id="48710"/>
    <lineage>
        <taxon>Eukaryota</taxon>
        <taxon>Metazoa</taxon>
        <taxon>Ecdysozoa</taxon>
        <taxon>Arthropoda</taxon>
        <taxon>Hexapoda</taxon>
        <taxon>Collembola</taxon>
        <taxon>Entomobryomorpha</taxon>
        <taxon>Entomobryoidea</taxon>
        <taxon>Orchesellidae</taxon>
        <taxon>Orchesellinae</taxon>
        <taxon>Orchesella</taxon>
    </lineage>
</organism>
<comment type="caution">
    <text evidence="3">The sequence shown here is derived from an EMBL/GenBank/DDBJ whole genome shotgun (WGS) entry which is preliminary data.</text>
</comment>
<evidence type="ECO:0000256" key="1">
    <source>
        <dbReference type="SAM" id="Phobius"/>
    </source>
</evidence>
<sequence>MRGNNSIVLAILFISVVSFNVFILVIDAAPSETCQATIGDSKNGTCPEMGQFCVLNCFRCVDSCTSDAECPGKHKCCRLQTGCGNACTNSALFSCN</sequence>
<dbReference type="SMART" id="SM00217">
    <property type="entry name" value="WAP"/>
    <property type="match status" value="1"/>
</dbReference>
<dbReference type="Pfam" id="PF00095">
    <property type="entry name" value="WAP"/>
    <property type="match status" value="1"/>
</dbReference>
<reference evidence="3 4" key="1">
    <citation type="submission" date="2024-08" db="EMBL/GenBank/DDBJ databases">
        <authorList>
            <person name="Cucini C."/>
            <person name="Frati F."/>
        </authorList>
    </citation>
    <scope>NUCLEOTIDE SEQUENCE [LARGE SCALE GENOMIC DNA]</scope>
</reference>
<dbReference type="EMBL" id="CAXLJM020000112">
    <property type="protein sequence ID" value="CAL8136892.1"/>
    <property type="molecule type" value="Genomic_DNA"/>
</dbReference>
<dbReference type="Gene3D" id="4.10.75.10">
    <property type="entry name" value="Elafin-like"/>
    <property type="match status" value="1"/>
</dbReference>
<dbReference type="InterPro" id="IPR008197">
    <property type="entry name" value="WAP_dom"/>
</dbReference>
<keyword evidence="4" id="KW-1185">Reference proteome</keyword>
<accession>A0ABP1RVT2</accession>
<keyword evidence="1" id="KW-0812">Transmembrane</keyword>
<feature type="domain" description="WAP" evidence="2">
    <location>
        <begin position="39"/>
        <end position="91"/>
    </location>
</feature>
<dbReference type="PRINTS" id="PR00003">
    <property type="entry name" value="4DISULPHCORE"/>
</dbReference>
<name>A0ABP1RVT2_9HEXA</name>
<dbReference type="PROSITE" id="PS51390">
    <property type="entry name" value="WAP"/>
    <property type="match status" value="1"/>
</dbReference>
<evidence type="ECO:0000259" key="2">
    <source>
        <dbReference type="PROSITE" id="PS51390"/>
    </source>
</evidence>
<dbReference type="SUPFAM" id="SSF57256">
    <property type="entry name" value="Elafin-like"/>
    <property type="match status" value="1"/>
</dbReference>
<evidence type="ECO:0000313" key="3">
    <source>
        <dbReference type="EMBL" id="CAL8136892.1"/>
    </source>
</evidence>
<feature type="transmembrane region" description="Helical" evidence="1">
    <location>
        <begin position="7"/>
        <end position="26"/>
    </location>
</feature>
<keyword evidence="1" id="KW-0472">Membrane</keyword>
<protein>
    <recommendedName>
        <fullName evidence="2">WAP domain-containing protein</fullName>
    </recommendedName>
</protein>
<dbReference type="Proteomes" id="UP001642540">
    <property type="component" value="Unassembled WGS sequence"/>
</dbReference>